<protein>
    <submittedName>
        <fullName evidence="1">Uncharacterized protein</fullName>
    </submittedName>
</protein>
<sequence>MSAPLGRVPEDIHVSDEQVELPPGVDHRLWIRTSECESPDYLFGNPHTFRGRMHAYCPHGDLNFAVSMCEVTESSIEAKYWIAGYLHGSELRRPKEGPADDAWKADRDAFHVTGDWPH</sequence>
<proteinExistence type="predicted"/>
<dbReference type="AlphaFoldDB" id="A0A3G9IRG5"/>
<evidence type="ECO:0000313" key="1">
    <source>
        <dbReference type="EMBL" id="BBH16221.1"/>
    </source>
</evidence>
<evidence type="ECO:0000313" key="2">
    <source>
        <dbReference type="Proteomes" id="UP000271573"/>
    </source>
</evidence>
<name>A0A3G9IRG5_9ACTN</name>
<keyword evidence="2" id="KW-1185">Reference proteome</keyword>
<gene>
    <name evidence="1" type="ORF">Back2_05080</name>
</gene>
<dbReference type="EMBL" id="AP019307">
    <property type="protein sequence ID" value="BBH16221.1"/>
    <property type="molecule type" value="Genomic_DNA"/>
</dbReference>
<reference evidence="1 2" key="1">
    <citation type="submission" date="2018-11" db="EMBL/GenBank/DDBJ databases">
        <title>Complete genome sequence of Nocardioides baekrokdamisoli strain KCTC 39748.</title>
        <authorList>
            <person name="Kang S.W."/>
            <person name="Lee K.C."/>
            <person name="Kim K.K."/>
            <person name="Kim J.S."/>
            <person name="Kim D.S."/>
            <person name="Ko S.H."/>
            <person name="Yang S.H."/>
            <person name="Shin Y.K."/>
            <person name="Lee J.S."/>
        </authorList>
    </citation>
    <scope>NUCLEOTIDE SEQUENCE [LARGE SCALE GENOMIC DNA]</scope>
    <source>
        <strain evidence="1 2">KCTC 39748</strain>
    </source>
</reference>
<organism evidence="1 2">
    <name type="scientific">Nocardioides baekrokdamisoli</name>
    <dbReference type="NCBI Taxonomy" id="1804624"/>
    <lineage>
        <taxon>Bacteria</taxon>
        <taxon>Bacillati</taxon>
        <taxon>Actinomycetota</taxon>
        <taxon>Actinomycetes</taxon>
        <taxon>Propionibacteriales</taxon>
        <taxon>Nocardioidaceae</taxon>
        <taxon>Nocardioides</taxon>
    </lineage>
</organism>
<dbReference type="Proteomes" id="UP000271573">
    <property type="component" value="Chromosome"/>
</dbReference>
<accession>A0A3G9IRG5</accession>
<dbReference type="KEGG" id="nbe:Back2_05080"/>